<evidence type="ECO:0008006" key="11">
    <source>
        <dbReference type="Google" id="ProtNLM"/>
    </source>
</evidence>
<keyword evidence="10" id="KW-1185">Reference proteome</keyword>
<sequence length="607" mass="68802">MKKNIYNSIILLLVFAVTGTSCSDDFLDEVNPNELSTASFWKNINDLQTGLVAVYNSYKNINIVRAVDELNRSDMTFPGWGRPNTSNVYWLQTFNNSSGAPNGKWEALYEGIFRANQVIVNTEKLMSGFGETDTETATLILAQARGLRGLFYFYLHSSFNNGSVPLFDYVPQSEEDFYQPVAPEDQIQQFYLADLKFAEENLPKNVTSLGGFTAGAATALMGKSYLYDGDYAMAAEYFKSVIEDYNYSLTPDIGSNFTTRDEFNEESILEVPYSINHKDDIGINDDEQTSNNLNFSFSPVGGYRSAYPALWLNIEYQKDPLDMQDPRNTVTRVKRLANGLPETDTNGDVVYETGPRIFSLRTSASIALVNDEDAEYYQKTTAQATAFNNNEHSYWRKYTNWDVVETEQDATFFTTTPRSGVNVRLIRLADVYLMYAECLIEGGNNGAGVDEALVYINRVRRRSGVRLLGLDGTGEYPGNDHDNITYDANSLMEHLMYVERPLELSAEGHAIRTLDLRRWGITKERFQDLSTRVYYRDHYYYETEKGEPSTRWSSILSDVPTTLDAGGPHTVWKEFVEASGNYVEALHAYWPIPNSEETANPRLYEGQ</sequence>
<dbReference type="GO" id="GO:0009279">
    <property type="term" value="C:cell outer membrane"/>
    <property type="evidence" value="ECO:0007669"/>
    <property type="project" value="UniProtKB-SubCell"/>
</dbReference>
<comment type="subcellular location">
    <subcellularLocation>
        <location evidence="1">Cell outer membrane</location>
    </subcellularLocation>
</comment>
<evidence type="ECO:0000313" key="10">
    <source>
        <dbReference type="Proteomes" id="UP000092612"/>
    </source>
</evidence>
<name>A0A1B8TW88_9FLAO</name>
<organism evidence="9 10">
    <name type="scientific">Polaribacter reichenbachii</name>
    <dbReference type="NCBI Taxonomy" id="996801"/>
    <lineage>
        <taxon>Bacteria</taxon>
        <taxon>Pseudomonadati</taxon>
        <taxon>Bacteroidota</taxon>
        <taxon>Flavobacteriia</taxon>
        <taxon>Flavobacteriales</taxon>
        <taxon>Flavobacteriaceae</taxon>
    </lineage>
</organism>
<dbReference type="KEGG" id="prn:BW723_03990"/>
<reference evidence="10" key="1">
    <citation type="submission" date="2016-02" db="EMBL/GenBank/DDBJ databases">
        <title>Paenibacillus sp. LPB0068, isolated from Crassostrea gigas.</title>
        <authorList>
            <person name="Shin S.-K."/>
            <person name="Yi H."/>
        </authorList>
    </citation>
    <scope>NUCLEOTIDE SEQUENCE [LARGE SCALE GENOMIC DNA]</scope>
    <source>
        <strain evidence="10">KCTC 23969</strain>
    </source>
</reference>
<feature type="signal peptide" evidence="6">
    <location>
        <begin position="1"/>
        <end position="23"/>
    </location>
</feature>
<dbReference type="STRING" id="996801.BW723_03990"/>
<dbReference type="EMBL" id="LSFL01000035">
    <property type="protein sequence ID" value="OBY64001.1"/>
    <property type="molecule type" value="Genomic_DNA"/>
</dbReference>
<evidence type="ECO:0000256" key="4">
    <source>
        <dbReference type="ARBA" id="ARBA00023136"/>
    </source>
</evidence>
<feature type="domain" description="RagB/SusD" evidence="7">
    <location>
        <begin position="266"/>
        <end position="604"/>
    </location>
</feature>
<feature type="chain" id="PRO_5008615671" description="Carbohydrate-binding protein SusD" evidence="6">
    <location>
        <begin position="24"/>
        <end position="607"/>
    </location>
</feature>
<dbReference type="RefSeq" id="WP_068363528.1">
    <property type="nucleotide sequence ID" value="NZ_CP019337.1"/>
</dbReference>
<dbReference type="InterPro" id="IPR011990">
    <property type="entry name" value="TPR-like_helical_dom_sf"/>
</dbReference>
<dbReference type="Gene3D" id="1.25.40.390">
    <property type="match status" value="1"/>
</dbReference>
<dbReference type="PROSITE" id="PS51257">
    <property type="entry name" value="PROKAR_LIPOPROTEIN"/>
    <property type="match status" value="1"/>
</dbReference>
<feature type="domain" description="SusD-like N-terminal" evidence="8">
    <location>
        <begin position="25"/>
        <end position="226"/>
    </location>
</feature>
<dbReference type="SUPFAM" id="SSF48452">
    <property type="entry name" value="TPR-like"/>
    <property type="match status" value="1"/>
</dbReference>
<evidence type="ECO:0000259" key="7">
    <source>
        <dbReference type="Pfam" id="PF07980"/>
    </source>
</evidence>
<dbReference type="InterPro" id="IPR033985">
    <property type="entry name" value="SusD-like_N"/>
</dbReference>
<keyword evidence="5" id="KW-0998">Cell outer membrane</keyword>
<dbReference type="AlphaFoldDB" id="A0A1B8TW88"/>
<evidence type="ECO:0000256" key="5">
    <source>
        <dbReference type="ARBA" id="ARBA00023237"/>
    </source>
</evidence>
<dbReference type="Proteomes" id="UP000092612">
    <property type="component" value="Unassembled WGS sequence"/>
</dbReference>
<evidence type="ECO:0000256" key="2">
    <source>
        <dbReference type="ARBA" id="ARBA00006275"/>
    </source>
</evidence>
<evidence type="ECO:0000256" key="1">
    <source>
        <dbReference type="ARBA" id="ARBA00004442"/>
    </source>
</evidence>
<dbReference type="Pfam" id="PF14322">
    <property type="entry name" value="SusD-like_3"/>
    <property type="match status" value="1"/>
</dbReference>
<dbReference type="Pfam" id="PF07980">
    <property type="entry name" value="SusD_RagB"/>
    <property type="match status" value="1"/>
</dbReference>
<evidence type="ECO:0000256" key="6">
    <source>
        <dbReference type="SAM" id="SignalP"/>
    </source>
</evidence>
<keyword evidence="4" id="KW-0472">Membrane</keyword>
<dbReference type="InterPro" id="IPR012944">
    <property type="entry name" value="SusD_RagB_dom"/>
</dbReference>
<comment type="caution">
    <text evidence="9">The sequence shown here is derived from an EMBL/GenBank/DDBJ whole genome shotgun (WGS) entry which is preliminary data.</text>
</comment>
<keyword evidence="3 6" id="KW-0732">Signal</keyword>
<evidence type="ECO:0000313" key="9">
    <source>
        <dbReference type="EMBL" id="OBY64001.1"/>
    </source>
</evidence>
<comment type="similarity">
    <text evidence="2">Belongs to the SusD family.</text>
</comment>
<accession>A0A1B8TW88</accession>
<proteinExistence type="inferred from homology"/>
<protein>
    <recommendedName>
        <fullName evidence="11">Carbohydrate-binding protein SusD</fullName>
    </recommendedName>
</protein>
<dbReference type="OrthoDB" id="5694214at2"/>
<gene>
    <name evidence="9" type="ORF">LPB301_11720</name>
</gene>
<evidence type="ECO:0000256" key="3">
    <source>
        <dbReference type="ARBA" id="ARBA00022729"/>
    </source>
</evidence>
<evidence type="ECO:0000259" key="8">
    <source>
        <dbReference type="Pfam" id="PF14322"/>
    </source>
</evidence>